<evidence type="ECO:0000313" key="1">
    <source>
        <dbReference type="EMBL" id="GAA5502942.1"/>
    </source>
</evidence>
<dbReference type="Proteomes" id="UP001458946">
    <property type="component" value="Unassembled WGS sequence"/>
</dbReference>
<sequence>MWTIYTSKDGPVAAAYAEHVARAAVVGLRRLYPGDRVWHSRSSAADVQRMNLEVLECLEDAAVVQVFRFSSIEGVESGGYHRDTLRGLVRSQGMGDRTRATAEGLSLTEAKGRVAQVISGQHLNLTHTFRLEDLIR</sequence>
<reference evidence="1 2" key="1">
    <citation type="submission" date="2024-02" db="EMBL/GenBank/DDBJ databases">
        <title>Deinococcus xinjiangensis NBRC 107630.</title>
        <authorList>
            <person name="Ichikawa N."/>
            <person name="Katano-Makiyama Y."/>
            <person name="Hidaka K."/>
        </authorList>
    </citation>
    <scope>NUCLEOTIDE SEQUENCE [LARGE SCALE GENOMIC DNA]</scope>
    <source>
        <strain evidence="1 2">NBRC 107630</strain>
    </source>
</reference>
<protein>
    <submittedName>
        <fullName evidence="1">Uncharacterized protein</fullName>
    </submittedName>
</protein>
<dbReference type="EMBL" id="BAABRN010000033">
    <property type="protein sequence ID" value="GAA5502942.1"/>
    <property type="molecule type" value="Genomic_DNA"/>
</dbReference>
<evidence type="ECO:0000313" key="2">
    <source>
        <dbReference type="Proteomes" id="UP001458946"/>
    </source>
</evidence>
<organism evidence="1 2">
    <name type="scientific">Deinococcus xinjiangensis</name>
    <dbReference type="NCBI Taxonomy" id="457454"/>
    <lineage>
        <taxon>Bacteria</taxon>
        <taxon>Thermotogati</taxon>
        <taxon>Deinococcota</taxon>
        <taxon>Deinococci</taxon>
        <taxon>Deinococcales</taxon>
        <taxon>Deinococcaceae</taxon>
        <taxon>Deinococcus</taxon>
    </lineage>
</organism>
<accession>A0ABP9VGX4</accession>
<keyword evidence="2" id="KW-1185">Reference proteome</keyword>
<dbReference type="RefSeq" id="WP_353542914.1">
    <property type="nucleotide sequence ID" value="NZ_BAABRN010000033.1"/>
</dbReference>
<name>A0ABP9VGX4_9DEIO</name>
<gene>
    <name evidence="1" type="ORF">Dxin01_02689</name>
</gene>
<proteinExistence type="predicted"/>
<comment type="caution">
    <text evidence="1">The sequence shown here is derived from an EMBL/GenBank/DDBJ whole genome shotgun (WGS) entry which is preliminary data.</text>
</comment>